<proteinExistence type="predicted"/>
<gene>
    <name evidence="2" type="ORF">HYFRA_00007427</name>
</gene>
<dbReference type="SUPFAM" id="SSF48403">
    <property type="entry name" value="Ankyrin repeat"/>
    <property type="match status" value="1"/>
</dbReference>
<evidence type="ECO:0000313" key="2">
    <source>
        <dbReference type="EMBL" id="CAG8951511.1"/>
    </source>
</evidence>
<organism evidence="2 3">
    <name type="scientific">Hymenoscyphus fraxineus</name>
    <dbReference type="NCBI Taxonomy" id="746836"/>
    <lineage>
        <taxon>Eukaryota</taxon>
        <taxon>Fungi</taxon>
        <taxon>Dikarya</taxon>
        <taxon>Ascomycota</taxon>
        <taxon>Pezizomycotina</taxon>
        <taxon>Leotiomycetes</taxon>
        <taxon>Helotiales</taxon>
        <taxon>Helotiaceae</taxon>
        <taxon>Hymenoscyphus</taxon>
    </lineage>
</organism>
<dbReference type="Gene3D" id="1.25.40.20">
    <property type="entry name" value="Ankyrin repeat-containing domain"/>
    <property type="match status" value="1"/>
</dbReference>
<protein>
    <recommendedName>
        <fullName evidence="4">Fungal N-terminal domain-containing protein</fullName>
    </recommendedName>
</protein>
<sequence>MVEILGVVASGIAVTQLADKFVRSMNNMHTFWRDVKDAPQSIGNILEELEILGLILRKNLGQHCSPQGEDSAILRCLEYCKKTSEGLESIVAKLKLDADVTASRKRWNNVKGAFKKGEIQDVQSRLDRAKEMLNLAISTCSLSMQSELKHSIVLLQVNQSANEKLKAPAETHQFLIPNTNIPTTHLQRARKSTNTYKPWWFPGYLQCETAASPTTWQENDKKPNEKCNRATQWRLVAVSWLHPKHLSFEFCGNNWKYSFKLARTVPSGSEVFKVCEDGDVQRMIELFNSGLATINDVLPNGETLLHKAARRRQAYMCDWLITQGVDCTAVDDIGCTPLHTVTEGPQDFKAILKCARLLVERGQIDPLLQCHGGWTCFDWQDAHTSLFEYLIYSQERFSVDYSQISNESLLQVLGVSGNVYAPRIIRQLIGSRGMSSDIATEVWFSESLHRPVTFLYGAVYRLSLQVDLYGLAVQELEYILKLIKCGADIHFQTSNELTLWDRLLDARYVNFETNKECLILSWLSCLHKSGVNIAGYLRKEEEIHDRGQVKPVQYHRKSINRVFTVYYGERDDDVTVLVEDTWNEKEHSSCPGAWDEEMEDAEACGMTVLYDQEPTAFWSFTTSGFQDGDYSAVRAGCDPELPKRQRRDDHNDWTFPDLDDWIY</sequence>
<evidence type="ECO:0000313" key="3">
    <source>
        <dbReference type="Proteomes" id="UP000696280"/>
    </source>
</evidence>
<feature type="repeat" description="ANK" evidence="1">
    <location>
        <begin position="300"/>
        <end position="332"/>
    </location>
</feature>
<comment type="caution">
    <text evidence="2">The sequence shown here is derived from an EMBL/GenBank/DDBJ whole genome shotgun (WGS) entry which is preliminary data.</text>
</comment>
<dbReference type="OrthoDB" id="3200163at2759"/>
<dbReference type="AlphaFoldDB" id="A0A9N9KQZ1"/>
<dbReference type="Pfam" id="PF00023">
    <property type="entry name" value="Ank"/>
    <property type="match status" value="1"/>
</dbReference>
<evidence type="ECO:0000256" key="1">
    <source>
        <dbReference type="PROSITE-ProRule" id="PRU00023"/>
    </source>
</evidence>
<dbReference type="Proteomes" id="UP000696280">
    <property type="component" value="Unassembled WGS sequence"/>
</dbReference>
<keyword evidence="3" id="KW-1185">Reference proteome</keyword>
<keyword evidence="1" id="KW-0040">ANK repeat</keyword>
<dbReference type="EMBL" id="CAJVRL010000043">
    <property type="protein sequence ID" value="CAG8951511.1"/>
    <property type="molecule type" value="Genomic_DNA"/>
</dbReference>
<dbReference type="PROSITE" id="PS50088">
    <property type="entry name" value="ANK_REPEAT"/>
    <property type="match status" value="1"/>
</dbReference>
<accession>A0A9N9KQZ1</accession>
<dbReference type="InterPro" id="IPR002110">
    <property type="entry name" value="Ankyrin_rpt"/>
</dbReference>
<evidence type="ECO:0008006" key="4">
    <source>
        <dbReference type="Google" id="ProtNLM"/>
    </source>
</evidence>
<dbReference type="SMART" id="SM00248">
    <property type="entry name" value="ANK"/>
    <property type="match status" value="2"/>
</dbReference>
<dbReference type="InterPro" id="IPR036770">
    <property type="entry name" value="Ankyrin_rpt-contain_sf"/>
</dbReference>
<reference evidence="2" key="1">
    <citation type="submission" date="2021-07" db="EMBL/GenBank/DDBJ databases">
        <authorList>
            <person name="Durling M."/>
        </authorList>
    </citation>
    <scope>NUCLEOTIDE SEQUENCE</scope>
</reference>
<name>A0A9N9KQZ1_9HELO</name>